<evidence type="ECO:0000256" key="5">
    <source>
        <dbReference type="ARBA" id="ARBA00022692"/>
    </source>
</evidence>
<dbReference type="PROSITE" id="PS00428">
    <property type="entry name" value="FTSW_RODA_SPOVE"/>
    <property type="match status" value="1"/>
</dbReference>
<dbReference type="Proteomes" id="UP000245081">
    <property type="component" value="Unassembled WGS sequence"/>
</dbReference>
<feature type="transmembrane region" description="Helical" evidence="11">
    <location>
        <begin position="334"/>
        <end position="355"/>
    </location>
</feature>
<evidence type="ECO:0000256" key="10">
    <source>
        <dbReference type="ARBA" id="ARBA00023316"/>
    </source>
</evidence>
<evidence type="ECO:0000256" key="1">
    <source>
        <dbReference type="ARBA" id="ARBA00004141"/>
    </source>
</evidence>
<evidence type="ECO:0000313" key="12">
    <source>
        <dbReference type="EMBL" id="GBG13732.1"/>
    </source>
</evidence>
<accession>A0A2R5F5Z1</accession>
<keyword evidence="2 11" id="KW-1003">Cell membrane</keyword>
<dbReference type="AlphaFoldDB" id="A0A2R5F5Z1"/>
<dbReference type="GO" id="GO:0008360">
    <property type="term" value="P:regulation of cell shape"/>
    <property type="evidence" value="ECO:0007669"/>
    <property type="project" value="UniProtKB-KW"/>
</dbReference>
<feature type="transmembrane region" description="Helical" evidence="11">
    <location>
        <begin position="47"/>
        <end position="65"/>
    </location>
</feature>
<dbReference type="InterPro" id="IPR001182">
    <property type="entry name" value="FtsW/RodA"/>
</dbReference>
<dbReference type="GO" id="GO:0071555">
    <property type="term" value="P:cell wall organization"/>
    <property type="evidence" value="ECO:0007669"/>
    <property type="project" value="UniProtKB-KW"/>
</dbReference>
<keyword evidence="7 11" id="KW-0573">Peptidoglycan synthesis</keyword>
<dbReference type="GO" id="GO:0008955">
    <property type="term" value="F:peptidoglycan glycosyltransferase activity"/>
    <property type="evidence" value="ECO:0007669"/>
    <property type="project" value="UniProtKB-UniRule"/>
</dbReference>
<dbReference type="NCBIfam" id="TIGR02210">
    <property type="entry name" value="rodA_shape"/>
    <property type="match status" value="1"/>
</dbReference>
<dbReference type="GO" id="GO:0015648">
    <property type="term" value="F:lipid-linked peptidoglycan transporter activity"/>
    <property type="evidence" value="ECO:0007669"/>
    <property type="project" value="TreeGrafter"/>
</dbReference>
<dbReference type="GO" id="GO:0005886">
    <property type="term" value="C:plasma membrane"/>
    <property type="evidence" value="ECO:0007669"/>
    <property type="project" value="UniProtKB-SubCell"/>
</dbReference>
<dbReference type="InterPro" id="IPR011923">
    <property type="entry name" value="RodA/MrdB"/>
</dbReference>
<evidence type="ECO:0000313" key="13">
    <source>
        <dbReference type="Proteomes" id="UP000245081"/>
    </source>
</evidence>
<keyword evidence="8 11" id="KW-1133">Transmembrane helix</keyword>
<keyword evidence="13" id="KW-1185">Reference proteome</keyword>
<feature type="transmembrane region" description="Helical" evidence="11">
    <location>
        <begin position="301"/>
        <end position="328"/>
    </location>
</feature>
<keyword evidence="3 11" id="KW-0328">Glycosyltransferase</keyword>
<evidence type="ECO:0000256" key="7">
    <source>
        <dbReference type="ARBA" id="ARBA00022984"/>
    </source>
</evidence>
<keyword evidence="10 11" id="KW-0961">Cell wall biogenesis/degradation</keyword>
<feature type="transmembrane region" description="Helical" evidence="11">
    <location>
        <begin position="134"/>
        <end position="151"/>
    </location>
</feature>
<protein>
    <recommendedName>
        <fullName evidence="11">Peptidoglycan glycosyltransferase MrdB</fullName>
        <shortName evidence="11">PGT</shortName>
        <ecNumber evidence="11">2.4.99.28</ecNumber>
    </recommendedName>
    <alternativeName>
        <fullName evidence="11">Cell elongation protein RodA</fullName>
    </alternativeName>
    <alternativeName>
        <fullName evidence="11">Cell wall polymerase</fullName>
    </alternativeName>
    <alternativeName>
        <fullName evidence="11">Peptidoglycan polymerase</fullName>
        <shortName evidence="11">PG polymerase</shortName>
    </alternativeName>
</protein>
<dbReference type="GO" id="GO:0009252">
    <property type="term" value="P:peptidoglycan biosynthetic process"/>
    <property type="evidence" value="ECO:0007669"/>
    <property type="project" value="UniProtKB-UniRule"/>
</dbReference>
<feature type="transmembrane region" description="Helical" evidence="11">
    <location>
        <begin position="16"/>
        <end position="35"/>
    </location>
</feature>
<evidence type="ECO:0000256" key="6">
    <source>
        <dbReference type="ARBA" id="ARBA00022960"/>
    </source>
</evidence>
<keyword evidence="4 11" id="KW-0808">Transferase</keyword>
<sequence length="364" mass="39367">MIDIWLKKAFVHIDRFLLGMLLLVIMVALFVLYSASGQSTDQVLRQIINLGAALTLMWVVSHIPPQRLESIAVPAYVLGLLLLVGVALFGDVSHGARRWLNLGVARIQPSEGMKLAVPLMLAWYFARREATLRLADYGMAAILLALPLGLIVKQPDLGTALLIGASGFYVLFLAGLSWRIMGGLAVIIGALIPIVWPLLHDYQRKRVLILLDPSQDPLGAGYHTIQAMIALGSGGFAGKGWLHGTQAQLDFLPERHTDFIFAVFGEEFGLLGISLLMLLFLAIIARGLVIAANAQNMFSRLLAGSITLTFFTYAFVNMGMVSGILPVVGVPLPLISYGGTSLVTLLLGFGILMSIQTHKKLVAS</sequence>
<evidence type="ECO:0000256" key="2">
    <source>
        <dbReference type="ARBA" id="ARBA00022475"/>
    </source>
</evidence>
<feature type="transmembrane region" description="Helical" evidence="11">
    <location>
        <begin position="157"/>
        <end position="174"/>
    </location>
</feature>
<comment type="pathway">
    <text evidence="11">Cell wall biogenesis; peptidoglycan biosynthesis.</text>
</comment>
<evidence type="ECO:0000256" key="3">
    <source>
        <dbReference type="ARBA" id="ARBA00022676"/>
    </source>
</evidence>
<organism evidence="12 13">
    <name type="scientific">Novimethylophilus kurashikiensis</name>
    <dbReference type="NCBI Taxonomy" id="1825523"/>
    <lineage>
        <taxon>Bacteria</taxon>
        <taxon>Pseudomonadati</taxon>
        <taxon>Pseudomonadota</taxon>
        <taxon>Betaproteobacteria</taxon>
        <taxon>Nitrosomonadales</taxon>
        <taxon>Methylophilaceae</taxon>
        <taxon>Novimethylophilus</taxon>
    </lineage>
</organism>
<dbReference type="RefSeq" id="WP_109014902.1">
    <property type="nucleotide sequence ID" value="NZ_BDOQ01000003.1"/>
</dbReference>
<keyword evidence="9 11" id="KW-0472">Membrane</keyword>
<evidence type="ECO:0000256" key="4">
    <source>
        <dbReference type="ARBA" id="ARBA00022679"/>
    </source>
</evidence>
<name>A0A2R5F5Z1_9PROT</name>
<dbReference type="EMBL" id="BDOQ01000003">
    <property type="protein sequence ID" value="GBG13732.1"/>
    <property type="molecule type" value="Genomic_DNA"/>
</dbReference>
<feature type="transmembrane region" description="Helical" evidence="11">
    <location>
        <begin position="268"/>
        <end position="289"/>
    </location>
</feature>
<gene>
    <name evidence="11 12" type="primary">rodA</name>
    <name evidence="11" type="synonym">mrdB</name>
    <name evidence="12" type="ORF">NMK_1283</name>
</gene>
<dbReference type="Pfam" id="PF01098">
    <property type="entry name" value="FTSW_RODA_SPOVE"/>
    <property type="match status" value="1"/>
</dbReference>
<evidence type="ECO:0000256" key="9">
    <source>
        <dbReference type="ARBA" id="ARBA00023136"/>
    </source>
</evidence>
<dbReference type="PANTHER" id="PTHR30474">
    <property type="entry name" value="CELL CYCLE PROTEIN"/>
    <property type="match status" value="1"/>
</dbReference>
<proteinExistence type="inferred from homology"/>
<dbReference type="InterPro" id="IPR018365">
    <property type="entry name" value="Cell_cycle_FtsW-rel_CS"/>
</dbReference>
<keyword evidence="11" id="KW-0997">Cell inner membrane</keyword>
<comment type="function">
    <text evidence="11">Peptidoglycan polymerase that is essential for cell wall elongation.</text>
</comment>
<comment type="similarity">
    <text evidence="11">Belongs to the SEDS family. MrdB/RodA subfamily.</text>
</comment>
<comment type="catalytic activity">
    <reaction evidence="11">
        <text>[GlcNAc-(1-&gt;4)-Mur2Ac(oyl-L-Ala-gamma-D-Glu-L-Lys-D-Ala-D-Ala)](n)-di-trans,octa-cis-undecaprenyl diphosphate + beta-D-GlcNAc-(1-&gt;4)-Mur2Ac(oyl-L-Ala-gamma-D-Glu-L-Lys-D-Ala-D-Ala)-di-trans,octa-cis-undecaprenyl diphosphate = [GlcNAc-(1-&gt;4)-Mur2Ac(oyl-L-Ala-gamma-D-Glu-L-Lys-D-Ala-D-Ala)](n+1)-di-trans,octa-cis-undecaprenyl diphosphate + di-trans,octa-cis-undecaprenyl diphosphate + H(+)</text>
        <dbReference type="Rhea" id="RHEA:23708"/>
        <dbReference type="Rhea" id="RHEA-COMP:9602"/>
        <dbReference type="Rhea" id="RHEA-COMP:9603"/>
        <dbReference type="ChEBI" id="CHEBI:15378"/>
        <dbReference type="ChEBI" id="CHEBI:58405"/>
        <dbReference type="ChEBI" id="CHEBI:60033"/>
        <dbReference type="ChEBI" id="CHEBI:78435"/>
        <dbReference type="EC" id="2.4.99.28"/>
    </reaction>
</comment>
<dbReference type="GO" id="GO:0051301">
    <property type="term" value="P:cell division"/>
    <property type="evidence" value="ECO:0007669"/>
    <property type="project" value="InterPro"/>
</dbReference>
<evidence type="ECO:0000256" key="8">
    <source>
        <dbReference type="ARBA" id="ARBA00022989"/>
    </source>
</evidence>
<dbReference type="PANTHER" id="PTHR30474:SF1">
    <property type="entry name" value="PEPTIDOGLYCAN GLYCOSYLTRANSFERASE MRDB"/>
    <property type="match status" value="1"/>
</dbReference>
<dbReference type="UniPathway" id="UPA00219"/>
<feature type="transmembrane region" description="Helical" evidence="11">
    <location>
        <begin position="181"/>
        <end position="199"/>
    </location>
</feature>
<comment type="subcellular location">
    <subcellularLocation>
        <location evidence="11">Cell inner membrane</location>
        <topology evidence="11">Multi-pass membrane protein</topology>
    </subcellularLocation>
    <subcellularLocation>
        <location evidence="1">Membrane</location>
        <topology evidence="1">Multi-pass membrane protein</topology>
    </subcellularLocation>
</comment>
<feature type="transmembrane region" description="Helical" evidence="11">
    <location>
        <begin position="71"/>
        <end position="90"/>
    </location>
</feature>
<keyword evidence="6 11" id="KW-0133">Cell shape</keyword>
<keyword evidence="5 11" id="KW-0812">Transmembrane</keyword>
<reference evidence="12 13" key="1">
    <citation type="journal article" date="2018" name="Environ. Microbiol.">
        <title>Isolation and genomic characterization of Novimethylophilus kurashikiensis gen. nov. sp. nov., a new lanthanide-dependent methylotrophic species of Methylophilaceae.</title>
        <authorList>
            <person name="Lv H."/>
            <person name="Sahin N."/>
            <person name="Tani A."/>
        </authorList>
    </citation>
    <scope>NUCLEOTIDE SEQUENCE [LARGE SCALE GENOMIC DNA]</scope>
    <source>
        <strain evidence="12 13">La2-4</strain>
    </source>
</reference>
<dbReference type="OrthoDB" id="9768187at2"/>
<evidence type="ECO:0000256" key="11">
    <source>
        <dbReference type="HAMAP-Rule" id="MF_02079"/>
    </source>
</evidence>
<dbReference type="GO" id="GO:0032153">
    <property type="term" value="C:cell division site"/>
    <property type="evidence" value="ECO:0007669"/>
    <property type="project" value="TreeGrafter"/>
</dbReference>
<dbReference type="EC" id="2.4.99.28" evidence="11"/>
<dbReference type="HAMAP" id="MF_02079">
    <property type="entry name" value="PGT_RodA"/>
    <property type="match status" value="1"/>
</dbReference>
<comment type="caution">
    <text evidence="12">The sequence shown here is derived from an EMBL/GenBank/DDBJ whole genome shotgun (WGS) entry which is preliminary data.</text>
</comment>